<evidence type="ECO:0000256" key="1">
    <source>
        <dbReference type="SAM" id="Coils"/>
    </source>
</evidence>
<dbReference type="AlphaFoldDB" id="A0A239BYF2"/>
<keyword evidence="2" id="KW-0472">Membrane</keyword>
<sequence>MVKDKGVGGKLKGWSWMGYTLVCFVLLIFAVALYADDWLEDTLRSVVRQKSKGVYALRLQDVRVGLRGGEITLAGVRLEPDFQRWQALPDSSQMPMLYRAQADRISIEGLSIWDLIISSPIRVRMLFMETPTVQAYRMKGNDDDKNKPLYEQLSGRLKRLTLDSLRINAGSFFFRSDYKNTYNDVALQGLNLRMQDLSLDSVAFVAEERVLYARRIRVNVDTTDFLLPKGLYRLRTGPIAVDTQTRSLEAKQVQLVPLFSPTGMAKSVGEVVSWMEGTAPLVQLQDIDFGAYVKKSGFMARSVTVQNPRLYTYTDLKHFTKKSDKELPHQWVQRLEHRLDVDTVEIKNLNVRYEELQLESDKKGYITFENTNITMTNLTNVPEVMSRKTPAVLRASTRVMGSTPLNCTMRLPFLSENFYHDLEGNIGAFDPAILNPILEPSMFVTVESGHVQEGHFQFKLDEEDAEGSMTVLYDNLEIELLSKRAGVRQPLGKEILSEVINWVAIKEENPDEPGEKPRVAQVRVSRDRKSSALSYWKDCLADGFLSSMGLKQQAKAL</sequence>
<dbReference type="OrthoDB" id="844215at2"/>
<evidence type="ECO:0000256" key="2">
    <source>
        <dbReference type="SAM" id="Phobius"/>
    </source>
</evidence>
<keyword evidence="2" id="KW-1133">Transmembrane helix</keyword>
<evidence type="ECO:0000313" key="4">
    <source>
        <dbReference type="Proteomes" id="UP000198432"/>
    </source>
</evidence>
<dbReference type="EMBL" id="FZOQ01000002">
    <property type="protein sequence ID" value="SNS12104.1"/>
    <property type="molecule type" value="Genomic_DNA"/>
</dbReference>
<proteinExistence type="predicted"/>
<protein>
    <recommendedName>
        <fullName evidence="5">DUF748 domain-containing protein</fullName>
    </recommendedName>
</protein>
<feature type="transmembrane region" description="Helical" evidence="2">
    <location>
        <begin position="16"/>
        <end position="35"/>
    </location>
</feature>
<evidence type="ECO:0008006" key="5">
    <source>
        <dbReference type="Google" id="ProtNLM"/>
    </source>
</evidence>
<feature type="coiled-coil region" evidence="1">
    <location>
        <begin position="332"/>
        <end position="359"/>
    </location>
</feature>
<evidence type="ECO:0000313" key="3">
    <source>
        <dbReference type="EMBL" id="SNS12104.1"/>
    </source>
</evidence>
<gene>
    <name evidence="3" type="ORF">SAMN06296052_102204</name>
</gene>
<keyword evidence="1" id="KW-0175">Coiled coil</keyword>
<dbReference type="Proteomes" id="UP000198432">
    <property type="component" value="Unassembled WGS sequence"/>
</dbReference>
<keyword evidence="4" id="KW-1185">Reference proteome</keyword>
<accession>A0A239BYF2</accession>
<reference evidence="4" key="1">
    <citation type="submission" date="2017-06" db="EMBL/GenBank/DDBJ databases">
        <authorList>
            <person name="Varghese N."/>
            <person name="Submissions S."/>
        </authorList>
    </citation>
    <scope>NUCLEOTIDE SEQUENCE [LARGE SCALE GENOMIC DNA]</scope>
    <source>
        <strain evidence="4">NKM1</strain>
    </source>
</reference>
<keyword evidence="2" id="KW-0812">Transmembrane</keyword>
<organism evidence="3 4">
    <name type="scientific">Pontibacter ummariensis</name>
    <dbReference type="NCBI Taxonomy" id="1610492"/>
    <lineage>
        <taxon>Bacteria</taxon>
        <taxon>Pseudomonadati</taxon>
        <taxon>Bacteroidota</taxon>
        <taxon>Cytophagia</taxon>
        <taxon>Cytophagales</taxon>
        <taxon>Hymenobacteraceae</taxon>
        <taxon>Pontibacter</taxon>
    </lineage>
</organism>
<name>A0A239BYF2_9BACT</name>
<dbReference type="RefSeq" id="WP_089317681.1">
    <property type="nucleotide sequence ID" value="NZ_FZOQ01000002.1"/>
</dbReference>